<gene>
    <name evidence="7" type="primary">LOC108042392</name>
    <name evidence="5" type="synonym">108042392</name>
</gene>
<dbReference type="Proteomes" id="UP001652680">
    <property type="component" value="Unassembled WGS sequence"/>
</dbReference>
<dbReference type="SUPFAM" id="SSF50494">
    <property type="entry name" value="Trypsin-like serine proteases"/>
    <property type="match status" value="1"/>
</dbReference>
<dbReference type="Pfam" id="PF00089">
    <property type="entry name" value="Trypsin"/>
    <property type="match status" value="1"/>
</dbReference>
<evidence type="ECO:0000259" key="4">
    <source>
        <dbReference type="PROSITE" id="PS50240"/>
    </source>
</evidence>
<dbReference type="AlphaFoldDB" id="A0A6P4EM85"/>
<dbReference type="Gene3D" id="2.40.10.10">
    <property type="entry name" value="Trypsin-like serine proteases"/>
    <property type="match status" value="1"/>
</dbReference>
<keyword evidence="3" id="KW-0732">Signal</keyword>
<dbReference type="RefSeq" id="XP_016976133.1">
    <property type="nucleotide sequence ID" value="XM_017120644.1"/>
</dbReference>
<reference evidence="5" key="3">
    <citation type="submission" date="2025-05" db="UniProtKB">
        <authorList>
            <consortium name="EnsemblMetazoa"/>
        </authorList>
    </citation>
    <scope>IDENTIFICATION</scope>
</reference>
<dbReference type="InterPro" id="IPR009003">
    <property type="entry name" value="Peptidase_S1_PA"/>
</dbReference>
<organism evidence="7">
    <name type="scientific">Drosophila rhopaloa</name>
    <name type="common">Fruit fly</name>
    <dbReference type="NCBI Taxonomy" id="1041015"/>
    <lineage>
        <taxon>Eukaryota</taxon>
        <taxon>Metazoa</taxon>
        <taxon>Ecdysozoa</taxon>
        <taxon>Arthropoda</taxon>
        <taxon>Hexapoda</taxon>
        <taxon>Insecta</taxon>
        <taxon>Pterygota</taxon>
        <taxon>Neoptera</taxon>
        <taxon>Endopterygota</taxon>
        <taxon>Diptera</taxon>
        <taxon>Brachycera</taxon>
        <taxon>Muscomorpha</taxon>
        <taxon>Ephydroidea</taxon>
        <taxon>Drosophilidae</taxon>
        <taxon>Drosophila</taxon>
        <taxon>Sophophora</taxon>
    </lineage>
</organism>
<accession>A0A6P4EM85</accession>
<evidence type="ECO:0000256" key="2">
    <source>
        <dbReference type="ARBA" id="ARBA00024195"/>
    </source>
</evidence>
<evidence type="ECO:0000313" key="5">
    <source>
        <dbReference type="EnsemblMetazoa" id="XP_016976133.1"/>
    </source>
</evidence>
<reference evidence="6" key="1">
    <citation type="journal article" date="2021" name="Elife">
        <title>Highly contiguous assemblies of 101 drosophilid genomes.</title>
        <authorList>
            <person name="Kim B.Y."/>
            <person name="Wang J.R."/>
            <person name="Miller D.E."/>
            <person name="Barmina O."/>
            <person name="Delaney E."/>
            <person name="Thompson A."/>
            <person name="Comeault A.A."/>
            <person name="Peede D."/>
            <person name="D'Agostino E.R."/>
            <person name="Pelaez J."/>
            <person name="Aguilar J.M."/>
            <person name="Haji D."/>
            <person name="Matsunaga T."/>
            <person name="Armstrong E.E."/>
            <person name="Zych M."/>
            <person name="Ogawa Y."/>
            <person name="Stamenkovic-Radak M."/>
            <person name="Jelic M."/>
            <person name="Veselinovic M.S."/>
            <person name="Tanaskovic M."/>
            <person name="Eric P."/>
            <person name="Gao J.J."/>
            <person name="Katoh T.K."/>
            <person name="Toda M.J."/>
            <person name="Watabe H."/>
            <person name="Watada M."/>
            <person name="Davis J.S."/>
            <person name="Moyle L.C."/>
            <person name="Manoli G."/>
            <person name="Bertolini E."/>
            <person name="Kostal V."/>
            <person name="Hawley R.S."/>
            <person name="Takahashi A."/>
            <person name="Jones C.D."/>
            <person name="Price D.K."/>
            <person name="Whiteman N."/>
            <person name="Kopp A."/>
            <person name="Matute D.R."/>
            <person name="Petrov D.A."/>
        </authorList>
    </citation>
    <scope>NUCLEOTIDE SEQUENCE [LARGE SCALE GENOMIC DNA]</scope>
</reference>
<dbReference type="InterPro" id="IPR001254">
    <property type="entry name" value="Trypsin_dom"/>
</dbReference>
<evidence type="ECO:0000313" key="6">
    <source>
        <dbReference type="Proteomes" id="UP001652680"/>
    </source>
</evidence>
<feature type="signal peptide" evidence="3">
    <location>
        <begin position="1"/>
        <end position="16"/>
    </location>
</feature>
<evidence type="ECO:0000256" key="3">
    <source>
        <dbReference type="SAM" id="SignalP"/>
    </source>
</evidence>
<name>A0A6P4EM85_DRORH</name>
<dbReference type="InterPro" id="IPR051487">
    <property type="entry name" value="Ser/Thr_Proteases_Immune/Dev"/>
</dbReference>
<keyword evidence="6" id="KW-1185">Reference proteome</keyword>
<dbReference type="GeneID" id="108042392"/>
<keyword evidence="1" id="KW-1015">Disulfide bond</keyword>
<dbReference type="PROSITE" id="PS50240">
    <property type="entry name" value="TRYPSIN_DOM"/>
    <property type="match status" value="1"/>
</dbReference>
<evidence type="ECO:0000256" key="1">
    <source>
        <dbReference type="ARBA" id="ARBA00023157"/>
    </source>
</evidence>
<evidence type="ECO:0000313" key="7">
    <source>
        <dbReference type="RefSeq" id="XP_016976133.1"/>
    </source>
</evidence>
<dbReference type="GO" id="GO:0004252">
    <property type="term" value="F:serine-type endopeptidase activity"/>
    <property type="evidence" value="ECO:0007669"/>
    <property type="project" value="InterPro"/>
</dbReference>
<dbReference type="OrthoDB" id="7836167at2759"/>
<dbReference type="InterPro" id="IPR043504">
    <property type="entry name" value="Peptidase_S1_PA_chymotrypsin"/>
</dbReference>
<feature type="domain" description="Peptidase S1" evidence="4">
    <location>
        <begin position="32"/>
        <end position="247"/>
    </location>
</feature>
<dbReference type="GO" id="GO:0006508">
    <property type="term" value="P:proteolysis"/>
    <property type="evidence" value="ECO:0007669"/>
    <property type="project" value="InterPro"/>
</dbReference>
<feature type="chain" id="PRO_5028294495" evidence="3">
    <location>
        <begin position="17"/>
        <end position="272"/>
    </location>
</feature>
<reference evidence="7" key="2">
    <citation type="submission" date="2025-04" db="UniProtKB">
        <authorList>
            <consortium name="RefSeq"/>
        </authorList>
    </citation>
    <scope>IDENTIFICATION</scope>
</reference>
<comment type="similarity">
    <text evidence="2">Belongs to the peptidase S1 family. CLIP subfamily.</text>
</comment>
<dbReference type="SMART" id="SM00020">
    <property type="entry name" value="Tryp_SPc"/>
    <property type="match status" value="1"/>
</dbReference>
<dbReference type="PANTHER" id="PTHR24256">
    <property type="entry name" value="TRYPTASE-RELATED"/>
    <property type="match status" value="1"/>
</dbReference>
<sequence length="272" mass="30870">MQCLLLLLLTLTFGQAEERNIYITGKYHHNVVSIRTRKQIRGWGDNHFCAGSILTARWVLTSGCCVSTLPESTPNQASTRKNMRVVVFTRTRLTKPTSKNMFGVDKVVLDEDLDGECSKLALLKLDRPISGQKFAIKLPKQKMNTTWLCSTLGWGRMYFNGPYSNELLQLRSQESPMFTCKADCQSCLCMGSFTGRGNMCQLDMGSPLFCGNFLYGVARRIHMCNDEGFMVFTSIYHKRKFIERVLNSARSQTKSRQALIIIIPMLTLFLMA</sequence>
<proteinExistence type="inferred from homology"/>
<protein>
    <submittedName>
        <fullName evidence="7">Chymotrypsin-2</fullName>
    </submittedName>
</protein>
<dbReference type="EnsemblMetazoa" id="XM_017120644.2">
    <property type="protein sequence ID" value="XP_016976133.1"/>
    <property type="gene ID" value="LOC108042392"/>
</dbReference>